<feature type="non-terminal residue" evidence="1">
    <location>
        <position position="1"/>
    </location>
</feature>
<dbReference type="RefSeq" id="XP_009538064.1">
    <property type="nucleotide sequence ID" value="XM_009539769.1"/>
</dbReference>
<dbReference type="AlphaFoldDB" id="G5ADB4"/>
<dbReference type="Proteomes" id="UP000002640">
    <property type="component" value="Unassembled WGS sequence"/>
</dbReference>
<dbReference type="KEGG" id="psoj:PHYSODRAFT_411776"/>
<evidence type="ECO:0000313" key="1">
    <source>
        <dbReference type="EMBL" id="EGZ06167.1"/>
    </source>
</evidence>
<sequence>DYELKGFTSFHSSPTATHNYALKFKNGHLSVWLEDVATKWQWRSNLLKKEDFVTPENSIPNASIDDYI</sequence>
<organism evidence="1 2">
    <name type="scientific">Phytophthora sojae (strain P6497)</name>
    <name type="common">Soybean stem and root rot agent</name>
    <name type="synonym">Phytophthora megasperma f. sp. glycines</name>
    <dbReference type="NCBI Taxonomy" id="1094619"/>
    <lineage>
        <taxon>Eukaryota</taxon>
        <taxon>Sar</taxon>
        <taxon>Stramenopiles</taxon>
        <taxon>Oomycota</taxon>
        <taxon>Peronosporomycetes</taxon>
        <taxon>Peronosporales</taxon>
        <taxon>Peronosporaceae</taxon>
        <taxon>Phytophthora</taxon>
    </lineage>
</organism>
<dbReference type="GeneID" id="20651713"/>
<gene>
    <name evidence="1" type="ORF">PHYSODRAFT_411776</name>
</gene>
<protein>
    <submittedName>
        <fullName evidence="1">Uncharacterized protein</fullName>
    </submittedName>
</protein>
<feature type="non-terminal residue" evidence="1">
    <location>
        <position position="68"/>
    </location>
</feature>
<keyword evidence="2" id="KW-1185">Reference proteome</keyword>
<dbReference type="InParanoid" id="G5ADB4"/>
<name>G5ADB4_PHYSP</name>
<reference evidence="1 2" key="1">
    <citation type="journal article" date="2006" name="Science">
        <title>Phytophthora genome sequences uncover evolutionary origins and mechanisms of pathogenesis.</title>
        <authorList>
            <person name="Tyler B.M."/>
            <person name="Tripathy S."/>
            <person name="Zhang X."/>
            <person name="Dehal P."/>
            <person name="Jiang R.H."/>
            <person name="Aerts A."/>
            <person name="Arredondo F.D."/>
            <person name="Baxter L."/>
            <person name="Bensasson D."/>
            <person name="Beynon J.L."/>
            <person name="Chapman J."/>
            <person name="Damasceno C.M."/>
            <person name="Dorrance A.E."/>
            <person name="Dou D."/>
            <person name="Dickerman A.W."/>
            <person name="Dubchak I.L."/>
            <person name="Garbelotto M."/>
            <person name="Gijzen M."/>
            <person name="Gordon S.G."/>
            <person name="Govers F."/>
            <person name="Grunwald N.J."/>
            <person name="Huang W."/>
            <person name="Ivors K.L."/>
            <person name="Jones R.W."/>
            <person name="Kamoun S."/>
            <person name="Krampis K."/>
            <person name="Lamour K.H."/>
            <person name="Lee M.K."/>
            <person name="McDonald W.H."/>
            <person name="Medina M."/>
            <person name="Meijer H.J."/>
            <person name="Nordberg E.K."/>
            <person name="Maclean D.J."/>
            <person name="Ospina-Giraldo M.D."/>
            <person name="Morris P.F."/>
            <person name="Phuntumart V."/>
            <person name="Putnam N.H."/>
            <person name="Rash S."/>
            <person name="Rose J.K."/>
            <person name="Sakihama Y."/>
            <person name="Salamov A.A."/>
            <person name="Savidor A."/>
            <person name="Scheuring C.F."/>
            <person name="Smith B.M."/>
            <person name="Sobral B.W."/>
            <person name="Terry A."/>
            <person name="Torto-Alalibo T.A."/>
            <person name="Win J."/>
            <person name="Xu Z."/>
            <person name="Zhang H."/>
            <person name="Grigoriev I.V."/>
            <person name="Rokhsar D.S."/>
            <person name="Boore J.L."/>
        </authorList>
    </citation>
    <scope>NUCLEOTIDE SEQUENCE [LARGE SCALE GENOMIC DNA]</scope>
    <source>
        <strain evidence="1 2">P6497</strain>
    </source>
</reference>
<proteinExistence type="predicted"/>
<dbReference type="EMBL" id="JH159164">
    <property type="protein sequence ID" value="EGZ06167.1"/>
    <property type="molecule type" value="Genomic_DNA"/>
</dbReference>
<evidence type="ECO:0000313" key="2">
    <source>
        <dbReference type="Proteomes" id="UP000002640"/>
    </source>
</evidence>
<accession>G5ADB4</accession>